<name>A0A0U3G042_9CREN</name>
<organism evidence="1 2">
    <name type="scientific">Ignicoccus islandicus DSM 13165</name>
    <dbReference type="NCBI Taxonomy" id="940295"/>
    <lineage>
        <taxon>Archaea</taxon>
        <taxon>Thermoproteota</taxon>
        <taxon>Thermoprotei</taxon>
        <taxon>Desulfurococcales</taxon>
        <taxon>Desulfurococcaceae</taxon>
        <taxon>Ignicoccus</taxon>
    </lineage>
</organism>
<dbReference type="PANTHER" id="PTHR37460:SF1">
    <property type="entry name" value="ENDONUCLEASE III"/>
    <property type="match status" value="1"/>
</dbReference>
<dbReference type="CDD" id="cd10441">
    <property type="entry name" value="GIY-YIG_COG1833"/>
    <property type="match status" value="1"/>
</dbReference>
<dbReference type="OrthoDB" id="17296at2157"/>
<dbReference type="Pfam" id="PF01986">
    <property type="entry name" value="DUF123"/>
    <property type="match status" value="1"/>
</dbReference>
<accession>A0A0U3G042</accession>
<evidence type="ECO:0000313" key="1">
    <source>
        <dbReference type="EMBL" id="ALU11692.1"/>
    </source>
</evidence>
<dbReference type="PANTHER" id="PTHR37460">
    <property type="entry name" value="ENDONUCLEASE III"/>
    <property type="match status" value="1"/>
</dbReference>
<dbReference type="STRING" id="940295.EYM_03795"/>
<dbReference type="EMBL" id="CP006867">
    <property type="protein sequence ID" value="ALU11692.1"/>
    <property type="molecule type" value="Genomic_DNA"/>
</dbReference>
<dbReference type="AlphaFoldDB" id="A0A0U3G042"/>
<protein>
    <recommendedName>
        <fullName evidence="3">GIY-YIG domain-containing protein</fullName>
    </recommendedName>
</protein>
<sequence>MRYVRGAYMLVLEIEREYNEKWRLQEGLYVYIGSAWGSGGLYSRVKRHLLKTFKKPHWHIDYLAPISNPLLAFLFPCLTEDDLYNLAIENMEVAIPKFGSTDKPNHVTHLFKVNELGVLSKVWIKGTALSKLRCSENED</sequence>
<evidence type="ECO:0008006" key="3">
    <source>
        <dbReference type="Google" id="ProtNLM"/>
    </source>
</evidence>
<evidence type="ECO:0000313" key="2">
    <source>
        <dbReference type="Proteomes" id="UP000060778"/>
    </source>
</evidence>
<gene>
    <name evidence="1" type="ORF">EYM_03795</name>
</gene>
<dbReference type="GeneID" id="30680153"/>
<keyword evidence="2" id="KW-1185">Reference proteome</keyword>
<dbReference type="InterPro" id="IPR002837">
    <property type="entry name" value="DUF123"/>
</dbReference>
<dbReference type="RefSeq" id="WP_075049730.1">
    <property type="nucleotide sequence ID" value="NZ_CP006867.1"/>
</dbReference>
<reference evidence="1 2" key="1">
    <citation type="submission" date="2013-11" db="EMBL/GenBank/DDBJ databases">
        <title>Comparative genomics of Ignicoccus.</title>
        <authorList>
            <person name="Podar M."/>
        </authorList>
    </citation>
    <scope>NUCLEOTIDE SEQUENCE [LARGE SCALE GENOMIC DNA]</scope>
    <source>
        <strain evidence="1 2">DSM 13165</strain>
    </source>
</reference>
<dbReference type="KEGG" id="iis:EYM_03795"/>
<proteinExistence type="predicted"/>
<dbReference type="Proteomes" id="UP000060778">
    <property type="component" value="Chromosome"/>
</dbReference>